<evidence type="ECO:0000256" key="2">
    <source>
        <dbReference type="SAM" id="Phobius"/>
    </source>
</evidence>
<reference evidence="3 4" key="1">
    <citation type="submission" date="2019-05" db="EMBL/GenBank/DDBJ databases">
        <title>Another draft genome of Portunus trituberculatus and its Hox gene families provides insights of decapod evolution.</title>
        <authorList>
            <person name="Jeong J.-H."/>
            <person name="Song I."/>
            <person name="Kim S."/>
            <person name="Choi T."/>
            <person name="Kim D."/>
            <person name="Ryu S."/>
            <person name="Kim W."/>
        </authorList>
    </citation>
    <scope>NUCLEOTIDE SEQUENCE [LARGE SCALE GENOMIC DNA]</scope>
    <source>
        <tissue evidence="3">Muscle</tissue>
    </source>
</reference>
<evidence type="ECO:0000313" key="4">
    <source>
        <dbReference type="Proteomes" id="UP000324222"/>
    </source>
</evidence>
<feature type="region of interest" description="Disordered" evidence="1">
    <location>
        <begin position="70"/>
        <end position="110"/>
    </location>
</feature>
<keyword evidence="2" id="KW-0812">Transmembrane</keyword>
<evidence type="ECO:0000313" key="3">
    <source>
        <dbReference type="EMBL" id="MPC58174.1"/>
    </source>
</evidence>
<organism evidence="3 4">
    <name type="scientific">Portunus trituberculatus</name>
    <name type="common">Swimming crab</name>
    <name type="synonym">Neptunus trituberculatus</name>
    <dbReference type="NCBI Taxonomy" id="210409"/>
    <lineage>
        <taxon>Eukaryota</taxon>
        <taxon>Metazoa</taxon>
        <taxon>Ecdysozoa</taxon>
        <taxon>Arthropoda</taxon>
        <taxon>Crustacea</taxon>
        <taxon>Multicrustacea</taxon>
        <taxon>Malacostraca</taxon>
        <taxon>Eumalacostraca</taxon>
        <taxon>Eucarida</taxon>
        <taxon>Decapoda</taxon>
        <taxon>Pleocyemata</taxon>
        <taxon>Brachyura</taxon>
        <taxon>Eubrachyura</taxon>
        <taxon>Portunoidea</taxon>
        <taxon>Portunidae</taxon>
        <taxon>Portuninae</taxon>
        <taxon>Portunus</taxon>
    </lineage>
</organism>
<evidence type="ECO:0000256" key="1">
    <source>
        <dbReference type="SAM" id="MobiDB-lite"/>
    </source>
</evidence>
<keyword evidence="4" id="KW-1185">Reference proteome</keyword>
<dbReference type="Proteomes" id="UP000324222">
    <property type="component" value="Unassembled WGS sequence"/>
</dbReference>
<gene>
    <name evidence="3" type="ORF">E2C01_052169</name>
</gene>
<keyword evidence="2" id="KW-0472">Membrane</keyword>
<dbReference type="EMBL" id="VSRR010015435">
    <property type="protein sequence ID" value="MPC58174.1"/>
    <property type="molecule type" value="Genomic_DNA"/>
</dbReference>
<protein>
    <submittedName>
        <fullName evidence="3">Uncharacterized protein</fullName>
    </submittedName>
</protein>
<proteinExistence type="predicted"/>
<name>A0A5B7GNN2_PORTR</name>
<feature type="transmembrane region" description="Helical" evidence="2">
    <location>
        <begin position="26"/>
        <end position="44"/>
    </location>
</feature>
<feature type="compositionally biased region" description="Polar residues" evidence="1">
    <location>
        <begin position="91"/>
        <end position="110"/>
    </location>
</feature>
<sequence length="110" mass="11576">MWSVATIIGALHEAKCCTSLIHPFVFLFSFVRLFNGTGAAAVTLSRCMARDSALPLVECQSCLLAPLCSPPSAPSSPAPRPTFPAALRGRSLTSSPSVVAHSSRTSINFI</sequence>
<dbReference type="AlphaFoldDB" id="A0A5B7GNN2"/>
<comment type="caution">
    <text evidence="3">The sequence shown here is derived from an EMBL/GenBank/DDBJ whole genome shotgun (WGS) entry which is preliminary data.</text>
</comment>
<accession>A0A5B7GNN2</accession>
<keyword evidence="2" id="KW-1133">Transmembrane helix</keyword>
<feature type="compositionally biased region" description="Pro residues" evidence="1">
    <location>
        <begin position="70"/>
        <end position="82"/>
    </location>
</feature>